<dbReference type="AlphaFoldDB" id="A0A327MDA8"/>
<evidence type="ECO:0000259" key="1">
    <source>
        <dbReference type="Pfam" id="PF08241"/>
    </source>
</evidence>
<comment type="caution">
    <text evidence="2">The sequence shown here is derived from an EMBL/GenBank/DDBJ whole genome shotgun (WGS) entry which is preliminary data.</text>
</comment>
<accession>A0A327MDA8</accession>
<dbReference type="CDD" id="cd02440">
    <property type="entry name" value="AdoMet_MTases"/>
    <property type="match status" value="1"/>
</dbReference>
<dbReference type="EMBL" id="QLIX01000002">
    <property type="protein sequence ID" value="RAI60555.1"/>
    <property type="molecule type" value="Genomic_DNA"/>
</dbReference>
<evidence type="ECO:0000313" key="2">
    <source>
        <dbReference type="EMBL" id="RAI60555.1"/>
    </source>
</evidence>
<dbReference type="GO" id="GO:0032259">
    <property type="term" value="P:methylation"/>
    <property type="evidence" value="ECO:0007669"/>
    <property type="project" value="UniProtKB-KW"/>
</dbReference>
<keyword evidence="2" id="KW-0808">Transferase</keyword>
<dbReference type="InterPro" id="IPR029063">
    <property type="entry name" value="SAM-dependent_MTases_sf"/>
</dbReference>
<protein>
    <submittedName>
        <fullName evidence="2">Methyltransferase</fullName>
    </submittedName>
</protein>
<dbReference type="InterPro" id="IPR013216">
    <property type="entry name" value="Methyltransf_11"/>
</dbReference>
<sequence length="377" mass="40456">MTIREERLRLDEASIDPTPDAAEQTIGGAVSVAIEAAREAEASWDAGGTAPDRRPASARIALTPPTGAAGETAALRGNIKLLGSALAQSRLAACASAEAPIGPQAIGLASRACCQADIEGDWLRHWCRVLGVAPRYHRKLWEDCTVPQMLWEAGMLEPGRRGLGFAVGREDLPALFASRGVEVLATDLDSADSRATAWTQTGQHADRLESLHRPRLLPEEGFRRRVQFRPVDMTAIPADLLQGEFDFVWSVCALEHLGSLEAGEAFVRTAMRCLRPGGIAVHTTEFNLDPTGPTVETGPTVLYQRRHLERLGESLAAAGHAMLPLRDPAGDRQLFDQLVDLPPYAHQGGPENSPHLRLVLAGHTVTSVALVIRAGGA</sequence>
<keyword evidence="3" id="KW-1185">Reference proteome</keyword>
<name>A0A327MDA8_9PROT</name>
<dbReference type="OrthoDB" id="2548453at2"/>
<proteinExistence type="predicted"/>
<dbReference type="SUPFAM" id="SSF53335">
    <property type="entry name" value="S-adenosyl-L-methionine-dependent methyltransferases"/>
    <property type="match status" value="1"/>
</dbReference>
<dbReference type="Proteomes" id="UP000249065">
    <property type="component" value="Unassembled WGS sequence"/>
</dbReference>
<reference evidence="3" key="1">
    <citation type="submission" date="2018-06" db="EMBL/GenBank/DDBJ databases">
        <authorList>
            <person name="Khan S.A."/>
        </authorList>
    </citation>
    <scope>NUCLEOTIDE SEQUENCE [LARGE SCALE GENOMIC DNA]</scope>
    <source>
        <strain evidence="3">DB-1506</strain>
    </source>
</reference>
<gene>
    <name evidence="2" type="ORF">DOO78_05205</name>
</gene>
<dbReference type="Gene3D" id="3.40.50.150">
    <property type="entry name" value="Vaccinia Virus protein VP39"/>
    <property type="match status" value="1"/>
</dbReference>
<feature type="domain" description="Methyltransferase type 11" evidence="1">
    <location>
        <begin position="217"/>
        <end position="281"/>
    </location>
</feature>
<evidence type="ECO:0000313" key="3">
    <source>
        <dbReference type="Proteomes" id="UP000249065"/>
    </source>
</evidence>
<dbReference type="Pfam" id="PF08241">
    <property type="entry name" value="Methyltransf_11"/>
    <property type="match status" value="1"/>
</dbReference>
<organism evidence="2 3">
    <name type="scientific">Roseicella frigidaeris</name>
    <dbReference type="NCBI Taxonomy" id="2230885"/>
    <lineage>
        <taxon>Bacteria</taxon>
        <taxon>Pseudomonadati</taxon>
        <taxon>Pseudomonadota</taxon>
        <taxon>Alphaproteobacteria</taxon>
        <taxon>Acetobacterales</taxon>
        <taxon>Roseomonadaceae</taxon>
        <taxon>Roseicella</taxon>
    </lineage>
</organism>
<dbReference type="GO" id="GO:0008757">
    <property type="term" value="F:S-adenosylmethionine-dependent methyltransferase activity"/>
    <property type="evidence" value="ECO:0007669"/>
    <property type="project" value="InterPro"/>
</dbReference>
<keyword evidence="2" id="KW-0489">Methyltransferase</keyword>